<evidence type="ECO:0000313" key="1">
    <source>
        <dbReference type="EMBL" id="KAF9669354.1"/>
    </source>
</evidence>
<dbReference type="EMBL" id="JADGMS010000014">
    <property type="protein sequence ID" value="KAF9669354.1"/>
    <property type="molecule type" value="Genomic_DNA"/>
</dbReference>
<dbReference type="Proteomes" id="UP000657918">
    <property type="component" value="Unassembled WGS sequence"/>
</dbReference>
<name>A0A835JJ03_9ROSI</name>
<protein>
    <submittedName>
        <fullName evidence="1">Uncharacterized protein</fullName>
    </submittedName>
</protein>
<accession>A0A835JJ03</accession>
<comment type="caution">
    <text evidence="1">The sequence shown here is derived from an EMBL/GenBank/DDBJ whole genome shotgun (WGS) entry which is preliminary data.</text>
</comment>
<evidence type="ECO:0000313" key="2">
    <source>
        <dbReference type="Proteomes" id="UP000657918"/>
    </source>
</evidence>
<gene>
    <name evidence="1" type="ORF">SADUNF_Sadunf14G0099000</name>
</gene>
<dbReference type="AlphaFoldDB" id="A0A835JJ03"/>
<sequence>MAQAPNFPTGRMHYECVLIKCCIVSPRQFNSSKRPDLLLPGCIGARNLKELQVSFGAELNPILIEVHFVTFVLTLT</sequence>
<organism evidence="1 2">
    <name type="scientific">Salix dunnii</name>
    <dbReference type="NCBI Taxonomy" id="1413687"/>
    <lineage>
        <taxon>Eukaryota</taxon>
        <taxon>Viridiplantae</taxon>
        <taxon>Streptophyta</taxon>
        <taxon>Embryophyta</taxon>
        <taxon>Tracheophyta</taxon>
        <taxon>Spermatophyta</taxon>
        <taxon>Magnoliopsida</taxon>
        <taxon>eudicotyledons</taxon>
        <taxon>Gunneridae</taxon>
        <taxon>Pentapetalae</taxon>
        <taxon>rosids</taxon>
        <taxon>fabids</taxon>
        <taxon>Malpighiales</taxon>
        <taxon>Salicaceae</taxon>
        <taxon>Saliceae</taxon>
        <taxon>Salix</taxon>
    </lineage>
</organism>
<proteinExistence type="predicted"/>
<reference evidence="1 2" key="1">
    <citation type="submission" date="2020-10" db="EMBL/GenBank/DDBJ databases">
        <title>Plant Genome Project.</title>
        <authorList>
            <person name="Zhang R.-G."/>
        </authorList>
    </citation>
    <scope>NUCLEOTIDE SEQUENCE [LARGE SCALE GENOMIC DNA]</scope>
    <source>
        <strain evidence="1">FAFU-HL-1</strain>
        <tissue evidence="1">Leaf</tissue>
    </source>
</reference>
<keyword evidence="2" id="KW-1185">Reference proteome</keyword>